<protein>
    <submittedName>
        <fullName evidence="1">Methyltransferase domain-containing protein</fullName>
    </submittedName>
</protein>
<dbReference type="Gene3D" id="3.40.50.150">
    <property type="entry name" value="Vaccinia Virus protein VP39"/>
    <property type="match status" value="1"/>
</dbReference>
<sequence length="256" mass="28864">MTTPSPDAAHVYDTLFYKYQREGAARSALGVLPLVIGPLRLRSVLDVGCGAAAWLAGYRELGVPDLFGVDGDYVDRNMLLIDTDRFIPKDITKSFDLGRQFDLVQCLEVAEHVPRQTSDQLIDNITRHGKRVLFSAAVPGQGGENHINEQPYSFWRDLFEARGFSLFDFVRPRIVGNPSIETWYRYNILFFAHQSVVPDLPAEIVAHRISPSAAIADYSPISYRLRKMILRSLPEHAVSKLAVMKHKRAVRALAQR</sequence>
<dbReference type="GO" id="GO:0008168">
    <property type="term" value="F:methyltransferase activity"/>
    <property type="evidence" value="ECO:0007669"/>
    <property type="project" value="UniProtKB-KW"/>
</dbReference>
<gene>
    <name evidence="1" type="ORF">E4Q08_18235</name>
</gene>
<dbReference type="InterPro" id="IPR029063">
    <property type="entry name" value="SAM-dependent_MTases_sf"/>
</dbReference>
<dbReference type="EMBL" id="SPMX01000061">
    <property type="protein sequence ID" value="NMQ07042.1"/>
    <property type="molecule type" value="Genomic_DNA"/>
</dbReference>
<keyword evidence="2" id="KW-1185">Reference proteome</keyword>
<accession>A0ABX1TBJ9</accession>
<reference evidence="1" key="1">
    <citation type="submission" date="2019-03" db="EMBL/GenBank/DDBJ databases">
        <title>Metabolic reconstructions from genomes of highly enriched 'Candidatus Accumulibacter' and 'Candidatus Competibacter' bioreactor populations.</title>
        <authorList>
            <person name="Annavajhala M.K."/>
            <person name="Welles L."/>
            <person name="Abbas B."/>
            <person name="Sorokin D."/>
            <person name="Park H."/>
            <person name="Van Loosdrecht M."/>
            <person name="Chandran K."/>
        </authorList>
    </citation>
    <scope>NUCLEOTIDE SEQUENCE</scope>
    <source>
        <strain evidence="1">SBR_L</strain>
    </source>
</reference>
<dbReference type="SUPFAM" id="SSF53335">
    <property type="entry name" value="S-adenosyl-L-methionine-dependent methyltransferases"/>
    <property type="match status" value="1"/>
</dbReference>
<evidence type="ECO:0000313" key="1">
    <source>
        <dbReference type="EMBL" id="NMQ07042.1"/>
    </source>
</evidence>
<evidence type="ECO:0000313" key="2">
    <source>
        <dbReference type="Proteomes" id="UP000886469"/>
    </source>
</evidence>
<keyword evidence="1" id="KW-0489">Methyltransferase</keyword>
<comment type="caution">
    <text evidence="1">The sequence shown here is derived from an EMBL/GenBank/DDBJ whole genome shotgun (WGS) entry which is preliminary data.</text>
</comment>
<dbReference type="GO" id="GO:0032259">
    <property type="term" value="P:methylation"/>
    <property type="evidence" value="ECO:0007669"/>
    <property type="project" value="UniProtKB-KW"/>
</dbReference>
<keyword evidence="1" id="KW-0808">Transferase</keyword>
<organism evidence="1 2">
    <name type="scientific">Candidatus Accumulibacter contiguus</name>
    <dbReference type="NCBI Taxonomy" id="2954381"/>
    <lineage>
        <taxon>Bacteria</taxon>
        <taxon>Pseudomonadati</taxon>
        <taxon>Pseudomonadota</taxon>
        <taxon>Betaproteobacteria</taxon>
        <taxon>Candidatus Accumulibacter</taxon>
    </lineage>
</organism>
<name>A0ABX1TBJ9_9PROT</name>
<dbReference type="Proteomes" id="UP000886469">
    <property type="component" value="Unassembled WGS sequence"/>
</dbReference>
<proteinExistence type="predicted"/>
<dbReference type="Pfam" id="PF13489">
    <property type="entry name" value="Methyltransf_23"/>
    <property type="match status" value="1"/>
</dbReference>
<dbReference type="RefSeq" id="WP_169071419.1">
    <property type="nucleotide sequence ID" value="NZ_JAZKUC010000002.1"/>
</dbReference>